<dbReference type="AlphaFoldDB" id="A0A1N6ZBF8"/>
<keyword evidence="2" id="KW-1185">Reference proteome</keyword>
<evidence type="ECO:0000313" key="1">
    <source>
        <dbReference type="EMBL" id="SIR24128.1"/>
    </source>
</evidence>
<evidence type="ECO:0000313" key="2">
    <source>
        <dbReference type="Proteomes" id="UP000185924"/>
    </source>
</evidence>
<reference evidence="2" key="1">
    <citation type="submission" date="2017-01" db="EMBL/GenBank/DDBJ databases">
        <authorList>
            <person name="Varghese N."/>
            <person name="Submissions S."/>
        </authorList>
    </citation>
    <scope>NUCLEOTIDE SEQUENCE [LARGE SCALE GENOMIC DNA]</scope>
    <source>
        <strain evidence="2">DM9</strain>
    </source>
</reference>
<evidence type="ECO:0008006" key="3">
    <source>
        <dbReference type="Google" id="ProtNLM"/>
    </source>
</evidence>
<sequence>MEHRPLYRTSLFSCLLAVNVLISCQSSKSTVSTNQVRKGEQLQHVTELTVEQFFQVWIANQYPVKLDINCKELYKDDAYTYFGKNYVTITSIKPRMFKVHNDSLALRFRKYQQVDGQLIRIEFWRKALAPAVADASPNTPCHYSSTSSGFKYQLHGDSIIITSNLKYKCNGKTLLQKSFKGYYDLSTMTMTLE</sequence>
<accession>A0A1N6ZBF8</accession>
<dbReference type="EMBL" id="FTNM01000004">
    <property type="protein sequence ID" value="SIR24128.1"/>
    <property type="molecule type" value="Genomic_DNA"/>
</dbReference>
<dbReference type="STRING" id="1077936.SAMN05421545_2879"/>
<name>A0A1N6ZBF8_9BACT</name>
<dbReference type="PROSITE" id="PS51257">
    <property type="entry name" value="PROKAR_LIPOPROTEIN"/>
    <property type="match status" value="1"/>
</dbReference>
<proteinExistence type="predicted"/>
<dbReference type="Proteomes" id="UP000185924">
    <property type="component" value="Unassembled WGS sequence"/>
</dbReference>
<protein>
    <recommendedName>
        <fullName evidence="3">Lipoprotein</fullName>
    </recommendedName>
</protein>
<gene>
    <name evidence="1" type="ORF">SAMN05421545_2879</name>
</gene>
<organism evidence="1 2">
    <name type="scientific">Pontibacter lucknowensis</name>
    <dbReference type="NCBI Taxonomy" id="1077936"/>
    <lineage>
        <taxon>Bacteria</taxon>
        <taxon>Pseudomonadati</taxon>
        <taxon>Bacteroidota</taxon>
        <taxon>Cytophagia</taxon>
        <taxon>Cytophagales</taxon>
        <taxon>Hymenobacteraceae</taxon>
        <taxon>Pontibacter</taxon>
    </lineage>
</organism>